<dbReference type="Proteomes" id="UP000035068">
    <property type="component" value="Unassembled WGS sequence"/>
</dbReference>
<accession>A0A0C2HEX8</accession>
<dbReference type="EMBL" id="JWJD01000010">
    <property type="protein sequence ID" value="KIH75516.1"/>
    <property type="molecule type" value="Genomic_DNA"/>
</dbReference>
<proteinExistence type="predicted"/>
<reference evidence="1 2" key="1">
    <citation type="submission" date="2014-12" db="EMBL/GenBank/DDBJ databases">
        <title>Genomes of Geoalkalibacter ferrihydriticus and Geoalkalibacter subterraneus, two haloalkaliphilic metal-reducing members of the Geobacteraceae.</title>
        <authorList>
            <person name="Badalamenti J.P."/>
            <person name="Torres C.I."/>
            <person name="Krajmalnik-Brown R."/>
            <person name="Bond D.R."/>
        </authorList>
    </citation>
    <scope>NUCLEOTIDE SEQUENCE [LARGE SCALE GENOMIC DNA]</scope>
    <source>
        <strain evidence="1 2">DSM 17813</strain>
    </source>
</reference>
<sequence length="124" mass="14610">MNTPPFTSGLHPKEIKDLRILAQFSSVYCCVHHAGPKQFLAAREEWGGKIDLSPFPLCANCREFLGYAIERRLRCPLDPKPICKHCHIHCYRPGHREKVREIMRFSGKYLLKRGRLDLLWHYFF</sequence>
<keyword evidence="2" id="KW-1185">Reference proteome</keyword>
<dbReference type="NCBIfam" id="NF007714">
    <property type="entry name" value="PRK10410.1-2"/>
    <property type="match status" value="1"/>
</dbReference>
<gene>
    <name evidence="1" type="ORF">GFER_16315</name>
</gene>
<dbReference type="InterPro" id="IPR020483">
    <property type="entry name" value="Uncharacterised_YgbA"/>
</dbReference>
<evidence type="ECO:0000313" key="1">
    <source>
        <dbReference type="EMBL" id="KIH75516.1"/>
    </source>
</evidence>
<organism evidence="1 2">
    <name type="scientific">Geoalkalibacter ferrihydriticus DSM 17813</name>
    <dbReference type="NCBI Taxonomy" id="1121915"/>
    <lineage>
        <taxon>Bacteria</taxon>
        <taxon>Pseudomonadati</taxon>
        <taxon>Thermodesulfobacteriota</taxon>
        <taxon>Desulfuromonadia</taxon>
        <taxon>Desulfuromonadales</taxon>
        <taxon>Geoalkalibacteraceae</taxon>
        <taxon>Geoalkalibacter</taxon>
    </lineage>
</organism>
<evidence type="ECO:0000313" key="2">
    <source>
        <dbReference type="Proteomes" id="UP000035068"/>
    </source>
</evidence>
<dbReference type="Pfam" id="PF11756">
    <property type="entry name" value="YgbA_NO"/>
    <property type="match status" value="1"/>
</dbReference>
<dbReference type="AlphaFoldDB" id="A0A0C2HEX8"/>
<comment type="caution">
    <text evidence="1">The sequence shown here is derived from an EMBL/GenBank/DDBJ whole genome shotgun (WGS) entry which is preliminary data.</text>
</comment>
<name>A0A0C2HEX8_9BACT</name>
<evidence type="ECO:0008006" key="3">
    <source>
        <dbReference type="Google" id="ProtNLM"/>
    </source>
</evidence>
<protein>
    <recommendedName>
        <fullName evidence="3">Nitrous oxide-stimulated promoter family protein</fullName>
    </recommendedName>
</protein>